<feature type="domain" description="Beta-ketoacyl-[acyl-carrier-protein] synthase III C-terminal" evidence="3">
    <location>
        <begin position="243"/>
        <end position="334"/>
    </location>
</feature>
<dbReference type="SUPFAM" id="SSF53901">
    <property type="entry name" value="Thiolase-like"/>
    <property type="match status" value="1"/>
</dbReference>
<evidence type="ECO:0000259" key="4">
    <source>
        <dbReference type="Pfam" id="PF08545"/>
    </source>
</evidence>
<dbReference type="GO" id="GO:0044550">
    <property type="term" value="P:secondary metabolite biosynthetic process"/>
    <property type="evidence" value="ECO:0007669"/>
    <property type="project" value="TreeGrafter"/>
</dbReference>
<dbReference type="RefSeq" id="WP_203765345.1">
    <property type="nucleotide sequence ID" value="NZ_BOMQ01000011.1"/>
</dbReference>
<accession>A0A919JCL4</accession>
<dbReference type="Gene3D" id="3.40.47.10">
    <property type="match status" value="2"/>
</dbReference>
<dbReference type="Proteomes" id="UP000647172">
    <property type="component" value="Unassembled WGS sequence"/>
</dbReference>
<name>A0A919JCL4_9ACTN</name>
<protein>
    <recommendedName>
        <fullName evidence="7">3-oxoacyl-[acyl-carrier-protein] synthase-3</fullName>
    </recommendedName>
</protein>
<dbReference type="PANTHER" id="PTHR34069">
    <property type="entry name" value="3-OXOACYL-[ACYL-CARRIER-PROTEIN] SYNTHASE 3"/>
    <property type="match status" value="1"/>
</dbReference>
<gene>
    <name evidence="5" type="ORF">Ani05nite_08820</name>
</gene>
<dbReference type="CDD" id="cd00827">
    <property type="entry name" value="init_cond_enzymes"/>
    <property type="match status" value="1"/>
</dbReference>
<dbReference type="EMBL" id="BOMQ01000011">
    <property type="protein sequence ID" value="GIE47348.1"/>
    <property type="molecule type" value="Genomic_DNA"/>
</dbReference>
<dbReference type="PANTHER" id="PTHR34069:SF2">
    <property type="entry name" value="BETA-KETOACYL-[ACYL-CARRIER-PROTEIN] SYNTHASE III"/>
    <property type="match status" value="1"/>
</dbReference>
<keyword evidence="1" id="KW-0808">Transferase</keyword>
<dbReference type="InterPro" id="IPR013751">
    <property type="entry name" value="ACP_syn_III_N"/>
</dbReference>
<evidence type="ECO:0000313" key="5">
    <source>
        <dbReference type="EMBL" id="GIE47348.1"/>
    </source>
</evidence>
<dbReference type="AlphaFoldDB" id="A0A919JCL4"/>
<evidence type="ECO:0000256" key="1">
    <source>
        <dbReference type="ARBA" id="ARBA00022679"/>
    </source>
</evidence>
<reference evidence="5" key="1">
    <citation type="submission" date="2021-01" db="EMBL/GenBank/DDBJ databases">
        <title>Whole genome shotgun sequence of Actinoplanes nipponensis NBRC 14063.</title>
        <authorList>
            <person name="Komaki H."/>
            <person name="Tamura T."/>
        </authorList>
    </citation>
    <scope>NUCLEOTIDE SEQUENCE</scope>
    <source>
        <strain evidence="5">NBRC 14063</strain>
    </source>
</reference>
<evidence type="ECO:0000256" key="2">
    <source>
        <dbReference type="ARBA" id="ARBA00023315"/>
    </source>
</evidence>
<keyword evidence="6" id="KW-1185">Reference proteome</keyword>
<feature type="domain" description="Beta-ketoacyl-[acyl-carrier-protein] synthase III N-terminal" evidence="4">
    <location>
        <begin position="107"/>
        <end position="185"/>
    </location>
</feature>
<dbReference type="GO" id="GO:0006633">
    <property type="term" value="P:fatty acid biosynthetic process"/>
    <property type="evidence" value="ECO:0007669"/>
    <property type="project" value="InterPro"/>
</dbReference>
<dbReference type="GO" id="GO:0004315">
    <property type="term" value="F:3-oxoacyl-[acyl-carrier-protein] synthase activity"/>
    <property type="evidence" value="ECO:0007669"/>
    <property type="project" value="InterPro"/>
</dbReference>
<dbReference type="InterPro" id="IPR013747">
    <property type="entry name" value="ACP_syn_III_C"/>
</dbReference>
<dbReference type="Pfam" id="PF08545">
    <property type="entry name" value="ACP_syn_III"/>
    <property type="match status" value="1"/>
</dbReference>
<dbReference type="Pfam" id="PF08541">
    <property type="entry name" value="ACP_syn_III_C"/>
    <property type="match status" value="1"/>
</dbReference>
<evidence type="ECO:0000259" key="3">
    <source>
        <dbReference type="Pfam" id="PF08541"/>
    </source>
</evidence>
<comment type="caution">
    <text evidence="5">The sequence shown here is derived from an EMBL/GenBank/DDBJ whole genome shotgun (WGS) entry which is preliminary data.</text>
</comment>
<proteinExistence type="predicted"/>
<evidence type="ECO:0000313" key="6">
    <source>
        <dbReference type="Proteomes" id="UP000647172"/>
    </source>
</evidence>
<evidence type="ECO:0008006" key="7">
    <source>
        <dbReference type="Google" id="ProtNLM"/>
    </source>
</evidence>
<dbReference type="InterPro" id="IPR016039">
    <property type="entry name" value="Thiolase-like"/>
</dbReference>
<organism evidence="5 6">
    <name type="scientific">Actinoplanes nipponensis</name>
    <dbReference type="NCBI Taxonomy" id="135950"/>
    <lineage>
        <taxon>Bacteria</taxon>
        <taxon>Bacillati</taxon>
        <taxon>Actinomycetota</taxon>
        <taxon>Actinomycetes</taxon>
        <taxon>Micromonosporales</taxon>
        <taxon>Micromonosporaceae</taxon>
        <taxon>Actinoplanes</taxon>
    </lineage>
</organism>
<sequence>MRWNSLYIAGLGSRLAPPTAAREAVDAGLLDAERFKTLGYRSICVDEDTAPPDMAVQAARVALARADVAGRELAIALHGSLWFQGLDIWPAASYVAAAAGARSVPAYDVQQRCNIGLGAVELAAAHLAVSRAPAALITTADRFAGPAIDRWNAHDFNVYGDGGTALVLSSRSGFARVLATATVADNTLEGQARGAETFSAASRAGQCPVDLQARSAAYATAHDPTQTSIRIGRVMIAARAAVLKAAGLPMERVARMVTPATGRLKGDYQVHHLLGVAEEMTTWDFGRTTGHVGAGDWAAGLEHLVTTRAVEPGDHVLLFGGGAGYTCTTAVVEILDRPEWT</sequence>
<keyword evidence="2" id="KW-0012">Acyltransferase</keyword>